<comment type="caution">
    <text evidence="1">The sequence shown here is derived from an EMBL/GenBank/DDBJ whole genome shotgun (WGS) entry which is preliminary data.</text>
</comment>
<name>X1UU69_9ZZZZ</name>
<gene>
    <name evidence="1" type="ORF">S12H4_58693</name>
</gene>
<sequence length="77" mass="9265">MNINLHFTEEDWEHIERDWTAWWAGELDRPMVVLPTMDTILSTSQDEYTRDFMLEKPVDEVLDYHQARLERRANSGL</sequence>
<dbReference type="AlphaFoldDB" id="X1UU69"/>
<reference evidence="1" key="1">
    <citation type="journal article" date="2014" name="Front. Microbiol.">
        <title>High frequency of phylogenetically diverse reductive dehalogenase-homologous genes in deep subseafloor sedimentary metagenomes.</title>
        <authorList>
            <person name="Kawai M."/>
            <person name="Futagami T."/>
            <person name="Toyoda A."/>
            <person name="Takaki Y."/>
            <person name="Nishi S."/>
            <person name="Hori S."/>
            <person name="Arai W."/>
            <person name="Tsubouchi T."/>
            <person name="Morono Y."/>
            <person name="Uchiyama I."/>
            <person name="Ito T."/>
            <person name="Fujiyama A."/>
            <person name="Inagaki F."/>
            <person name="Takami H."/>
        </authorList>
    </citation>
    <scope>NUCLEOTIDE SEQUENCE</scope>
    <source>
        <strain evidence="1">Expedition CK06-06</strain>
    </source>
</reference>
<dbReference type="EMBL" id="BARW01038183">
    <property type="protein sequence ID" value="GAJ21038.1"/>
    <property type="molecule type" value="Genomic_DNA"/>
</dbReference>
<organism evidence="1">
    <name type="scientific">marine sediment metagenome</name>
    <dbReference type="NCBI Taxonomy" id="412755"/>
    <lineage>
        <taxon>unclassified sequences</taxon>
        <taxon>metagenomes</taxon>
        <taxon>ecological metagenomes</taxon>
    </lineage>
</organism>
<feature type="non-terminal residue" evidence="1">
    <location>
        <position position="77"/>
    </location>
</feature>
<proteinExistence type="predicted"/>
<evidence type="ECO:0000313" key="1">
    <source>
        <dbReference type="EMBL" id="GAJ21038.1"/>
    </source>
</evidence>
<protein>
    <submittedName>
        <fullName evidence="1">Uncharacterized protein</fullName>
    </submittedName>
</protein>
<accession>X1UU69</accession>